<dbReference type="PANTHER" id="PTHR48094:SF19">
    <property type="entry name" value="DJ-1_PFPI DOMAIN-CONTAINING PROTEIN"/>
    <property type="match status" value="1"/>
</dbReference>
<sequence>MGKILVFIFDGMTDYQITFITHLLGTDAGKKIISISYEDKMIKGRSGLLYKPERLVKEVLNENVEGLIIGGGCYGDTKPEMIQLINKLKFEKKLLGAICGAGTVFLAKAGVLNDVKYTTPIVKWAQEQMEVYGERDPFPRENLIEGRVIRDRNVITAQGTAFIDFGIEICDWFDLFENEEDRDNFTKDIKGL</sequence>
<dbReference type="AlphaFoldDB" id="A0A7Y3SUT9"/>
<dbReference type="InterPro" id="IPR029062">
    <property type="entry name" value="Class_I_gatase-like"/>
</dbReference>
<dbReference type="GO" id="GO:0005737">
    <property type="term" value="C:cytoplasm"/>
    <property type="evidence" value="ECO:0007669"/>
    <property type="project" value="TreeGrafter"/>
</dbReference>
<accession>A0A7Y3SUT9</accession>
<dbReference type="EMBL" id="JABEYB010000005">
    <property type="protein sequence ID" value="NNU75726.1"/>
    <property type="molecule type" value="Genomic_DNA"/>
</dbReference>
<dbReference type="PANTHER" id="PTHR48094">
    <property type="entry name" value="PROTEIN/NUCLEIC ACID DEGLYCASE DJ-1-RELATED"/>
    <property type="match status" value="1"/>
</dbReference>
<dbReference type="Pfam" id="PF01965">
    <property type="entry name" value="DJ-1_PfpI"/>
    <property type="match status" value="1"/>
</dbReference>
<dbReference type="SUPFAM" id="SSF52317">
    <property type="entry name" value="Class I glutamine amidotransferase-like"/>
    <property type="match status" value="1"/>
</dbReference>
<dbReference type="InterPro" id="IPR050325">
    <property type="entry name" value="Prot/Nucl_acid_deglycase"/>
</dbReference>
<organism evidence="2 3">
    <name type="scientific">Clostridium estertheticum</name>
    <dbReference type="NCBI Taxonomy" id="238834"/>
    <lineage>
        <taxon>Bacteria</taxon>
        <taxon>Bacillati</taxon>
        <taxon>Bacillota</taxon>
        <taxon>Clostridia</taxon>
        <taxon>Eubacteriales</taxon>
        <taxon>Clostridiaceae</taxon>
        <taxon>Clostridium</taxon>
    </lineage>
</organism>
<evidence type="ECO:0000313" key="2">
    <source>
        <dbReference type="EMBL" id="NNU75726.1"/>
    </source>
</evidence>
<name>A0A7Y3SUT9_9CLOT</name>
<protein>
    <submittedName>
        <fullName evidence="2">Thiamine biosynthesis protein ThiJ</fullName>
    </submittedName>
</protein>
<gene>
    <name evidence="2" type="ORF">HLQ16_07260</name>
</gene>
<dbReference type="Gene3D" id="3.40.50.880">
    <property type="match status" value="1"/>
</dbReference>
<dbReference type="RefSeq" id="WP_171296501.1">
    <property type="nucleotide sequence ID" value="NZ_CP087098.1"/>
</dbReference>
<feature type="domain" description="DJ-1/PfpI" evidence="1">
    <location>
        <begin position="3"/>
        <end position="169"/>
    </location>
</feature>
<evidence type="ECO:0000259" key="1">
    <source>
        <dbReference type="Pfam" id="PF01965"/>
    </source>
</evidence>
<reference evidence="2 3" key="1">
    <citation type="submission" date="2020-05" db="EMBL/GenBank/DDBJ databases">
        <title>Complete genome of Clostridium estertheticum subspecies estertheticum, isolated from Vacuum packed lamb meat from New Zealand imported to Switzerland.</title>
        <authorList>
            <person name="Wambui J."/>
            <person name="Stevens M.J.A."/>
            <person name="Stephan R."/>
        </authorList>
    </citation>
    <scope>NUCLEOTIDE SEQUENCE [LARGE SCALE GENOMIC DNA]</scope>
    <source>
        <strain evidence="2 3">CEST001</strain>
    </source>
</reference>
<comment type="caution">
    <text evidence="2">The sequence shown here is derived from an EMBL/GenBank/DDBJ whole genome shotgun (WGS) entry which is preliminary data.</text>
</comment>
<proteinExistence type="predicted"/>
<evidence type="ECO:0000313" key="3">
    <source>
        <dbReference type="Proteomes" id="UP000531659"/>
    </source>
</evidence>
<dbReference type="Proteomes" id="UP000531659">
    <property type="component" value="Unassembled WGS sequence"/>
</dbReference>
<dbReference type="InterPro" id="IPR002818">
    <property type="entry name" value="DJ-1/PfpI"/>
</dbReference>